<keyword evidence="3" id="KW-1185">Reference proteome</keyword>
<dbReference type="GeneTree" id="ENSGT00910000147005"/>
<evidence type="ECO:0000256" key="1">
    <source>
        <dbReference type="SAM" id="MobiDB-lite"/>
    </source>
</evidence>
<dbReference type="Ensembl" id="ENSANAT00000041045.1">
    <property type="protein sequence ID" value="ENSANAP00000023141.1"/>
    <property type="gene ID" value="ENSANAG00000029330.1"/>
</dbReference>
<reference evidence="2" key="2">
    <citation type="submission" date="2025-09" db="UniProtKB">
        <authorList>
            <consortium name="Ensembl"/>
        </authorList>
    </citation>
    <scope>IDENTIFICATION</scope>
</reference>
<dbReference type="OMA" id="AGWRSPK"/>
<evidence type="ECO:0000313" key="2">
    <source>
        <dbReference type="Ensembl" id="ENSANAP00000023141.1"/>
    </source>
</evidence>
<evidence type="ECO:0000313" key="3">
    <source>
        <dbReference type="Proteomes" id="UP000233020"/>
    </source>
</evidence>
<feature type="region of interest" description="Disordered" evidence="1">
    <location>
        <begin position="1"/>
        <end position="23"/>
    </location>
</feature>
<reference evidence="2" key="1">
    <citation type="submission" date="2025-08" db="UniProtKB">
        <authorList>
            <consortium name="Ensembl"/>
        </authorList>
    </citation>
    <scope>IDENTIFICATION</scope>
</reference>
<dbReference type="Proteomes" id="UP000233020">
    <property type="component" value="Unplaced"/>
</dbReference>
<protein>
    <submittedName>
        <fullName evidence="2">Uncharacterized protein</fullName>
    </submittedName>
</protein>
<sequence length="130" mass="13725">MRGQTEEMAAARSSGPGGSPESPCCHFRRPNFFPIPEKVSEAWLAVLSMVSWVVLASWSMAGEGQKRAGQEGPGEPVYVGLAWPGVCLGPRVGWGVGGVVGSPASLQPHQTFLPRLCGLVHHLLSCCSGR</sequence>
<accession>A0A2K5DQ96</accession>
<organism evidence="2 3">
    <name type="scientific">Aotus nancymaae</name>
    <name type="common">Ma's night monkey</name>
    <dbReference type="NCBI Taxonomy" id="37293"/>
    <lineage>
        <taxon>Eukaryota</taxon>
        <taxon>Metazoa</taxon>
        <taxon>Chordata</taxon>
        <taxon>Craniata</taxon>
        <taxon>Vertebrata</taxon>
        <taxon>Euteleostomi</taxon>
        <taxon>Mammalia</taxon>
        <taxon>Eutheria</taxon>
        <taxon>Euarchontoglires</taxon>
        <taxon>Primates</taxon>
        <taxon>Haplorrhini</taxon>
        <taxon>Platyrrhini</taxon>
        <taxon>Aotidae</taxon>
        <taxon>Aotus</taxon>
    </lineage>
</organism>
<proteinExistence type="predicted"/>
<name>A0A2K5DQ96_AOTNA</name>
<dbReference type="AlphaFoldDB" id="A0A2K5DQ96"/>